<evidence type="ECO:0000259" key="5">
    <source>
        <dbReference type="Pfam" id="PF00294"/>
    </source>
</evidence>
<dbReference type="Pfam" id="PF00294">
    <property type="entry name" value="PfkB"/>
    <property type="match status" value="1"/>
</dbReference>
<dbReference type="GO" id="GO:0005829">
    <property type="term" value="C:cytosol"/>
    <property type="evidence" value="ECO:0007669"/>
    <property type="project" value="TreeGrafter"/>
</dbReference>
<dbReference type="GO" id="GO:0006796">
    <property type="term" value="P:phosphate-containing compound metabolic process"/>
    <property type="evidence" value="ECO:0007669"/>
    <property type="project" value="UniProtKB-ARBA"/>
</dbReference>
<keyword evidence="2 4" id="KW-0808">Transferase</keyword>
<dbReference type="PANTHER" id="PTHR10584:SF166">
    <property type="entry name" value="RIBOKINASE"/>
    <property type="match status" value="1"/>
</dbReference>
<evidence type="ECO:0000256" key="4">
    <source>
        <dbReference type="RuleBase" id="RU003704"/>
    </source>
</evidence>
<accession>A0A2N6SPZ0</accession>
<organism evidence="6 7">
    <name type="scientific">Dolosicoccus paucivorans</name>
    <dbReference type="NCBI Taxonomy" id="84521"/>
    <lineage>
        <taxon>Bacteria</taxon>
        <taxon>Bacillati</taxon>
        <taxon>Bacillota</taxon>
        <taxon>Bacilli</taxon>
        <taxon>Lactobacillales</taxon>
        <taxon>Aerococcaceae</taxon>
        <taxon>Dolosicoccus</taxon>
    </lineage>
</organism>
<reference evidence="6 7" key="1">
    <citation type="submission" date="2017-09" db="EMBL/GenBank/DDBJ databases">
        <title>Bacterial strain isolated from the female urinary microbiota.</title>
        <authorList>
            <person name="Thomas-White K."/>
            <person name="Kumar N."/>
            <person name="Forster S."/>
            <person name="Putonti C."/>
            <person name="Lawley T."/>
            <person name="Wolfe A.J."/>
        </authorList>
    </citation>
    <scope>NUCLEOTIDE SEQUENCE [LARGE SCALE GENOMIC DNA]</scope>
    <source>
        <strain evidence="6 7">UMB0852</strain>
    </source>
</reference>
<dbReference type="RefSeq" id="WP_102233248.1">
    <property type="nucleotide sequence ID" value="NZ_PNHE01000001.1"/>
</dbReference>
<sequence>MKCLITGAVILDIILTIDQLPPKGGDVYIQEEMTTIGGCALNVADMMHHFEEKFTLFAPLGKGSNANLIDAQLKKLGYGTAVHSNKKDNGYSLCFVESDGERTFMTLQGIEGEFEKEWFYKINPQDYTSIYISGYEVEGVGGESIIEFAKTHPKLDIYYAPGPRFSHISREKNDQLLSLSPVLHLNETEVKEYMQKENLVSAVKALGAITQNKIIVTLGEKGTLLYKNNELKMVETSPSHRVIDTIGAGDGHIGAYISMKQKGANDIEALKVANRVSRAVVETKSSLLTDKEFKNIAFNWRNYGKNEKFFC</sequence>
<proteinExistence type="inferred from homology"/>
<keyword evidence="7" id="KW-1185">Reference proteome</keyword>
<evidence type="ECO:0000256" key="3">
    <source>
        <dbReference type="ARBA" id="ARBA00022777"/>
    </source>
</evidence>
<dbReference type="Gene3D" id="3.40.1190.20">
    <property type="match status" value="1"/>
</dbReference>
<dbReference type="AlphaFoldDB" id="A0A2N6SPZ0"/>
<comment type="similarity">
    <text evidence="1 4">Belongs to the carbohydrate kinase PfkB family.</text>
</comment>
<dbReference type="InterPro" id="IPR002139">
    <property type="entry name" value="Ribo/fructo_kinase"/>
</dbReference>
<dbReference type="PROSITE" id="PS00584">
    <property type="entry name" value="PFKB_KINASES_2"/>
    <property type="match status" value="1"/>
</dbReference>
<evidence type="ECO:0000313" key="7">
    <source>
        <dbReference type="Proteomes" id="UP000235682"/>
    </source>
</evidence>
<dbReference type="SUPFAM" id="SSF53613">
    <property type="entry name" value="Ribokinase-like"/>
    <property type="match status" value="1"/>
</dbReference>
<protein>
    <recommendedName>
        <fullName evidence="5">Carbohydrate kinase PfkB domain-containing protein</fullName>
    </recommendedName>
</protein>
<dbReference type="InterPro" id="IPR029056">
    <property type="entry name" value="Ribokinase-like"/>
</dbReference>
<evidence type="ECO:0000256" key="2">
    <source>
        <dbReference type="ARBA" id="ARBA00022679"/>
    </source>
</evidence>
<dbReference type="GO" id="GO:0016301">
    <property type="term" value="F:kinase activity"/>
    <property type="evidence" value="ECO:0007669"/>
    <property type="project" value="UniProtKB-KW"/>
</dbReference>
<comment type="caution">
    <text evidence="6">The sequence shown here is derived from an EMBL/GenBank/DDBJ whole genome shotgun (WGS) entry which is preliminary data.</text>
</comment>
<dbReference type="EMBL" id="PNHE01000001">
    <property type="protein sequence ID" value="PMC59130.1"/>
    <property type="molecule type" value="Genomic_DNA"/>
</dbReference>
<evidence type="ECO:0000313" key="6">
    <source>
        <dbReference type="EMBL" id="PMC59130.1"/>
    </source>
</evidence>
<evidence type="ECO:0000256" key="1">
    <source>
        <dbReference type="ARBA" id="ARBA00010688"/>
    </source>
</evidence>
<dbReference type="PANTHER" id="PTHR10584">
    <property type="entry name" value="SUGAR KINASE"/>
    <property type="match status" value="1"/>
</dbReference>
<dbReference type="InterPro" id="IPR002173">
    <property type="entry name" value="Carboh/pur_kinase_PfkB_CS"/>
</dbReference>
<keyword evidence="3 4" id="KW-0418">Kinase</keyword>
<name>A0A2N6SPZ0_9LACT</name>
<dbReference type="PRINTS" id="PR00990">
    <property type="entry name" value="RIBOKINASE"/>
</dbReference>
<feature type="domain" description="Carbohydrate kinase PfkB" evidence="5">
    <location>
        <begin position="3"/>
        <end position="286"/>
    </location>
</feature>
<dbReference type="InterPro" id="IPR011611">
    <property type="entry name" value="PfkB_dom"/>
</dbReference>
<dbReference type="Proteomes" id="UP000235682">
    <property type="component" value="Unassembled WGS sequence"/>
</dbReference>
<gene>
    <name evidence="6" type="ORF">CJ205_00030</name>
</gene>